<accession>A0A1C4WWP0</accession>
<evidence type="ECO:0000259" key="5">
    <source>
        <dbReference type="PROSITE" id="PS50022"/>
    </source>
</evidence>
<reference evidence="7" key="1">
    <citation type="submission" date="2016-06" db="EMBL/GenBank/DDBJ databases">
        <authorList>
            <person name="Varghese N."/>
            <person name="Submissions Spin"/>
        </authorList>
    </citation>
    <scope>NUCLEOTIDE SEQUENCE [LARGE SCALE GENOMIC DNA]</scope>
    <source>
        <strain evidence="7">DSM 43168</strain>
    </source>
</reference>
<dbReference type="PANTHER" id="PTHR45713:SF6">
    <property type="entry name" value="F5_8 TYPE C DOMAIN-CONTAINING PROTEIN"/>
    <property type="match status" value="1"/>
</dbReference>
<feature type="domain" description="F5/8 type C" evidence="5">
    <location>
        <begin position="171"/>
        <end position="310"/>
    </location>
</feature>
<evidence type="ECO:0000256" key="3">
    <source>
        <dbReference type="SAM" id="MobiDB-lite"/>
    </source>
</evidence>
<keyword evidence="2" id="KW-0624">Polysaccharide degradation</keyword>
<dbReference type="Pfam" id="PF22815">
    <property type="entry name" value="CatAgl_D1"/>
    <property type="match status" value="1"/>
</dbReference>
<evidence type="ECO:0000313" key="7">
    <source>
        <dbReference type="Proteomes" id="UP000183585"/>
    </source>
</evidence>
<keyword evidence="7" id="KW-1185">Reference proteome</keyword>
<evidence type="ECO:0000313" key="6">
    <source>
        <dbReference type="EMBL" id="SCF00291.1"/>
    </source>
</evidence>
<dbReference type="PANTHER" id="PTHR45713">
    <property type="entry name" value="FTP DOMAIN-CONTAINING PROTEIN"/>
    <property type="match status" value="1"/>
</dbReference>
<organism evidence="6 7">
    <name type="scientific">Micromonospora carbonacea</name>
    <dbReference type="NCBI Taxonomy" id="47853"/>
    <lineage>
        <taxon>Bacteria</taxon>
        <taxon>Bacillati</taxon>
        <taxon>Actinomycetota</taxon>
        <taxon>Actinomycetes</taxon>
        <taxon>Micromonosporales</taxon>
        <taxon>Micromonosporaceae</taxon>
        <taxon>Micromonospora</taxon>
    </lineage>
</organism>
<dbReference type="InterPro" id="IPR013783">
    <property type="entry name" value="Ig-like_fold"/>
</dbReference>
<dbReference type="CDD" id="cd14490">
    <property type="entry name" value="CBM6-CBM35-CBM36_like_1"/>
    <property type="match status" value="1"/>
</dbReference>
<feature type="signal peptide" evidence="4">
    <location>
        <begin position="1"/>
        <end position="26"/>
    </location>
</feature>
<feature type="region of interest" description="Disordered" evidence="3">
    <location>
        <begin position="389"/>
        <end position="414"/>
    </location>
</feature>
<dbReference type="InterPro" id="IPR012334">
    <property type="entry name" value="Pectin_lyas_fold"/>
</dbReference>
<dbReference type="SMART" id="SM00231">
    <property type="entry name" value="FA58C"/>
    <property type="match status" value="2"/>
</dbReference>
<dbReference type="Gene3D" id="2.160.20.10">
    <property type="entry name" value="Single-stranded right-handed beta-helix, Pectin lyase-like"/>
    <property type="match status" value="1"/>
</dbReference>
<proteinExistence type="predicted"/>
<dbReference type="InterPro" id="IPR006626">
    <property type="entry name" value="PbH1"/>
</dbReference>
<dbReference type="EMBL" id="FMCT01000004">
    <property type="protein sequence ID" value="SCF00291.1"/>
    <property type="molecule type" value="Genomic_DNA"/>
</dbReference>
<feature type="chain" id="PRO_5008707329" evidence="4">
    <location>
        <begin position="27"/>
        <end position="1433"/>
    </location>
</feature>
<dbReference type="RefSeq" id="WP_074474129.1">
    <property type="nucleotide sequence ID" value="NZ_FMCT01000004.1"/>
</dbReference>
<feature type="compositionally biased region" description="Polar residues" evidence="3">
    <location>
        <begin position="390"/>
        <end position="405"/>
    </location>
</feature>
<dbReference type="Pfam" id="PF22816">
    <property type="entry name" value="CatAgl_D2"/>
    <property type="match status" value="1"/>
</dbReference>
<dbReference type="SUPFAM" id="SSF49265">
    <property type="entry name" value="Fibronectin type III"/>
    <property type="match status" value="1"/>
</dbReference>
<feature type="domain" description="F5/8 type C" evidence="5">
    <location>
        <begin position="20"/>
        <end position="170"/>
    </location>
</feature>
<dbReference type="InterPro" id="IPR051941">
    <property type="entry name" value="BG_Antigen-Binding_Lectin"/>
</dbReference>
<gene>
    <name evidence="6" type="ORF">GA0070563_10461</name>
</gene>
<dbReference type="InterPro" id="IPR055149">
    <property type="entry name" value="Agl_cat_D2"/>
</dbReference>
<keyword evidence="1" id="KW-0378">Hydrolase</keyword>
<dbReference type="InterPro" id="IPR011050">
    <property type="entry name" value="Pectin_lyase_fold/virulence"/>
</dbReference>
<dbReference type="InterPro" id="IPR036116">
    <property type="entry name" value="FN3_sf"/>
</dbReference>
<dbReference type="PROSITE" id="PS51318">
    <property type="entry name" value="TAT"/>
    <property type="match status" value="1"/>
</dbReference>
<dbReference type="GO" id="GO:0000272">
    <property type="term" value="P:polysaccharide catabolic process"/>
    <property type="evidence" value="ECO:0007669"/>
    <property type="project" value="UniProtKB-KW"/>
</dbReference>
<protein>
    <submittedName>
        <fullName evidence="6">F5/8 type C domain-containing protein</fullName>
    </submittedName>
</protein>
<feature type="domain" description="F5/8 type C" evidence="5">
    <location>
        <begin position="493"/>
        <end position="640"/>
    </location>
</feature>
<name>A0A1C4WWP0_9ACTN</name>
<dbReference type="SUPFAM" id="SSF51126">
    <property type="entry name" value="Pectin lyase-like"/>
    <property type="match status" value="1"/>
</dbReference>
<dbReference type="SMART" id="SM00060">
    <property type="entry name" value="FN3"/>
    <property type="match status" value="2"/>
</dbReference>
<dbReference type="InterPro" id="IPR000421">
    <property type="entry name" value="FA58C"/>
</dbReference>
<dbReference type="Pfam" id="PF07705">
    <property type="entry name" value="CARDB"/>
    <property type="match status" value="1"/>
</dbReference>
<dbReference type="Gene3D" id="2.60.40.10">
    <property type="entry name" value="Immunoglobulins"/>
    <property type="match status" value="4"/>
</dbReference>
<feature type="region of interest" description="Disordered" evidence="3">
    <location>
        <begin position="482"/>
        <end position="509"/>
    </location>
</feature>
<dbReference type="InterPro" id="IPR008979">
    <property type="entry name" value="Galactose-bd-like_sf"/>
</dbReference>
<dbReference type="InterPro" id="IPR003961">
    <property type="entry name" value="FN3_dom"/>
</dbReference>
<sequence length="1433" mass="147704">MSRLRTRLVAALAALGLAVTVAPAIAAAPAAAAGGPNLAAGRPASASSVNGPYVAGNLTDGNQASYWESSGTLPQWAQVDLGSAVAVDQVKLKLPAGWEGRTQTLSVQGSTDGGGFSTLVTSAGHAFGPANGNTVTVALPAATVRYVRVVITANTGWSAAQLAELEVYGASTSSTNLALGRSTTASGHSDVYAAGNATDGNPGSYWESPNNAFPQWLRVDLGSAVGVNRVVLKLPSGWEARTQTLTVQGSTDGSTFATLVASAGYAFNPASGNTVTITFGTATTRYLRLNVTANTGWPAAQLSELEVYGPSTGDTVAPTAPGNLAYTEPAPGQIRLTWSASTDNVGVTGYDVYANGTLRTSVSGTTLTYTDTQPASATVTYHVRAKDAAGNQSANSNQVTRTGDTGDTVAPTAPTSLAYTRPAAGQIRLTWSASTDNVGVTGYDVYANGTLRGSVNGSTLSYTDSQPDTATVSYHVRARDAAGNVSATSNTVTRPGDTPGGGSNLAAGKPATASSVVHTFQAANAVDNDVTTYWEGAPGAYPGTLTVALGANASISSVVVKLNPDPAWGPRTQTFQVLGREQSASGFSTLVGSATYPFSPAGSNTVTIPVTATAADVRLQFTANSGSSNGQVAELQVIGTPAPNPDLTVTGLTAAPSAPVETDTITLSATVRNAGTTASTATAVGLYLGTTKVGTATVGALAAGASSTVSAAIGARNAGTYELIAKVDEANTVIEQNEANNSFTSPTALTVRPVDSSDLVASAVTWSPGTPSAGNTVSFAVTIRNQGTVASAGGAHGVTLTVVNDAGAVVRTLTGSYSGTIAAGATAGPLNLGTWTAANGRYTVRVVLADDANELPVKRQNNTSDRPLFVGRGANLGYDTYEAEEGTVGGGAQVLAPNREIGNLAGEASGRSAVTLNTTGAYVEWTTKAPTNTLVTRFSIPDAAGGGGINSTLNIYVDGTLHKPINLTSKHIWLYGAEASPGNSPGAGGPRHIYDEANVMLNSTIPAGSRIRLQKDPANSTTYAIDFVNLELVAPRANPDPARYRVPNGFSHADVQAALDAVRMDTTGTLVGVYLPAGTYETAQKFQVYGRAVQVVGAGMWYTRFQTPQSQENTDAGFRLESSASGSTFAYLAFFGNYTNRIDGPGKVWGELKDVDNLTLDSVWVEHTVCAYWGVSVSGLQIRNSRFRNTFADAVNLTNGSTDNLVTNSEGRSNGDDAFALFSATDQGASTGNHGNVFENLTATLTWRAAGVAVYGGYDNVFRNMYVADMLTYSGITISSLDFGYPFIGFGASPPTRFENISLVRAGGHFWGAQTFPAIWVFSASKEFRGIRVSDVDIVDPTYSGIMFQTKYNGAGQPENPVTDTVFTNVSISGARKSGDAFDAKSGFGIWVNEMPEPGQGPAVGSATFVNLRLSGNHQDIKNTTSTFTINRS</sequence>
<keyword evidence="1" id="KW-0326">Glycosidase</keyword>
<evidence type="ECO:0000256" key="2">
    <source>
        <dbReference type="ARBA" id="ARBA00023326"/>
    </source>
</evidence>
<keyword evidence="2" id="KW-0119">Carbohydrate metabolism</keyword>
<dbReference type="SMART" id="SM00710">
    <property type="entry name" value="PbH1"/>
    <property type="match status" value="6"/>
</dbReference>
<dbReference type="Gene3D" id="2.60.120.260">
    <property type="entry name" value="Galactose-binding domain-like"/>
    <property type="match status" value="3"/>
</dbReference>
<dbReference type="Proteomes" id="UP000183585">
    <property type="component" value="Unassembled WGS sequence"/>
</dbReference>
<dbReference type="PROSITE" id="PS50022">
    <property type="entry name" value="FA58C_3"/>
    <property type="match status" value="3"/>
</dbReference>
<dbReference type="InterPro" id="IPR011635">
    <property type="entry name" value="CARDB"/>
</dbReference>
<dbReference type="SUPFAM" id="SSF49785">
    <property type="entry name" value="Galactose-binding domain-like"/>
    <property type="match status" value="3"/>
</dbReference>
<dbReference type="GO" id="GO:0016798">
    <property type="term" value="F:hydrolase activity, acting on glycosyl bonds"/>
    <property type="evidence" value="ECO:0007669"/>
    <property type="project" value="UniProtKB-KW"/>
</dbReference>
<evidence type="ECO:0000256" key="4">
    <source>
        <dbReference type="SAM" id="SignalP"/>
    </source>
</evidence>
<evidence type="ECO:0000256" key="1">
    <source>
        <dbReference type="ARBA" id="ARBA00023295"/>
    </source>
</evidence>
<dbReference type="Pfam" id="PF22633">
    <property type="entry name" value="F5_F8_type_C_2"/>
    <property type="match status" value="3"/>
</dbReference>
<dbReference type="InterPro" id="IPR006311">
    <property type="entry name" value="TAT_signal"/>
</dbReference>
<dbReference type="InterPro" id="IPR033801">
    <property type="entry name" value="CBM6-CBM35-CBM36-like_1"/>
</dbReference>
<keyword evidence="4" id="KW-0732">Signal</keyword>